<dbReference type="Proteomes" id="UP000317835">
    <property type="component" value="Chromosome"/>
</dbReference>
<dbReference type="KEGG" id="tpla:ElP_01990"/>
<dbReference type="InterPro" id="IPR010982">
    <property type="entry name" value="Lambda_DNA-bd_dom_sf"/>
</dbReference>
<name>A0A518GUW9_9BACT</name>
<dbReference type="CDD" id="cd00093">
    <property type="entry name" value="HTH_XRE"/>
    <property type="match status" value="1"/>
</dbReference>
<gene>
    <name evidence="2" type="ORF">ElP_01990</name>
</gene>
<reference evidence="2 3" key="1">
    <citation type="submission" date="2019-02" db="EMBL/GenBank/DDBJ databases">
        <title>Deep-cultivation of Planctomycetes and their phenomic and genomic characterization uncovers novel biology.</title>
        <authorList>
            <person name="Wiegand S."/>
            <person name="Jogler M."/>
            <person name="Boedeker C."/>
            <person name="Pinto D."/>
            <person name="Vollmers J."/>
            <person name="Rivas-Marin E."/>
            <person name="Kohn T."/>
            <person name="Peeters S.H."/>
            <person name="Heuer A."/>
            <person name="Rast P."/>
            <person name="Oberbeckmann S."/>
            <person name="Bunk B."/>
            <person name="Jeske O."/>
            <person name="Meyerdierks A."/>
            <person name="Storesund J.E."/>
            <person name="Kallscheuer N."/>
            <person name="Luecker S."/>
            <person name="Lage O.M."/>
            <person name="Pohl T."/>
            <person name="Merkel B.J."/>
            <person name="Hornburger P."/>
            <person name="Mueller R.-W."/>
            <person name="Bruemmer F."/>
            <person name="Labrenz M."/>
            <person name="Spormann A.M."/>
            <person name="Op den Camp H."/>
            <person name="Overmann J."/>
            <person name="Amann R."/>
            <person name="Jetten M.S.M."/>
            <person name="Mascher T."/>
            <person name="Medema M.H."/>
            <person name="Devos D.P."/>
            <person name="Kaster A.-K."/>
            <person name="Ovreas L."/>
            <person name="Rohde M."/>
            <person name="Galperin M.Y."/>
            <person name="Jogler C."/>
        </authorList>
    </citation>
    <scope>NUCLEOTIDE SEQUENCE [LARGE SCALE GENOMIC DNA]</scope>
    <source>
        <strain evidence="2 3">ElP</strain>
    </source>
</reference>
<dbReference type="SMART" id="SM00530">
    <property type="entry name" value="HTH_XRE"/>
    <property type="match status" value="1"/>
</dbReference>
<organism evidence="2 3">
    <name type="scientific">Tautonia plasticadhaerens</name>
    <dbReference type="NCBI Taxonomy" id="2527974"/>
    <lineage>
        <taxon>Bacteria</taxon>
        <taxon>Pseudomonadati</taxon>
        <taxon>Planctomycetota</taxon>
        <taxon>Planctomycetia</taxon>
        <taxon>Isosphaerales</taxon>
        <taxon>Isosphaeraceae</taxon>
        <taxon>Tautonia</taxon>
    </lineage>
</organism>
<dbReference type="GO" id="GO:0003677">
    <property type="term" value="F:DNA binding"/>
    <property type="evidence" value="ECO:0007669"/>
    <property type="project" value="InterPro"/>
</dbReference>
<keyword evidence="3" id="KW-1185">Reference proteome</keyword>
<dbReference type="Pfam" id="PF13560">
    <property type="entry name" value="HTH_31"/>
    <property type="match status" value="1"/>
</dbReference>
<dbReference type="EMBL" id="CP036426">
    <property type="protein sequence ID" value="QDV32371.1"/>
    <property type="molecule type" value="Genomic_DNA"/>
</dbReference>
<evidence type="ECO:0000313" key="3">
    <source>
        <dbReference type="Proteomes" id="UP000317835"/>
    </source>
</evidence>
<dbReference type="SUPFAM" id="SSF47413">
    <property type="entry name" value="lambda repressor-like DNA-binding domains"/>
    <property type="match status" value="1"/>
</dbReference>
<dbReference type="OrthoDB" id="284931at2"/>
<proteinExistence type="predicted"/>
<evidence type="ECO:0000259" key="1">
    <source>
        <dbReference type="PROSITE" id="PS50943"/>
    </source>
</evidence>
<sequence length="72" mass="7797">MENSRRFSDQIRDAVNASGMSRYALCKAIGLNQGAMSRFMSGKGGMSLENLDRLAELLGLSIVTKPNDEGSE</sequence>
<accession>A0A518GUW9</accession>
<dbReference type="AlphaFoldDB" id="A0A518GUW9"/>
<dbReference type="RefSeq" id="WP_145266416.1">
    <property type="nucleotide sequence ID" value="NZ_CP036426.1"/>
</dbReference>
<protein>
    <submittedName>
        <fullName evidence="2">Helix-turn-helix protein</fullName>
    </submittedName>
</protein>
<dbReference type="PROSITE" id="PS50943">
    <property type="entry name" value="HTH_CROC1"/>
    <property type="match status" value="1"/>
</dbReference>
<feature type="domain" description="HTH cro/C1-type" evidence="1">
    <location>
        <begin position="11"/>
        <end position="65"/>
    </location>
</feature>
<dbReference type="InterPro" id="IPR001387">
    <property type="entry name" value="Cro/C1-type_HTH"/>
</dbReference>
<dbReference type="Gene3D" id="1.10.260.40">
    <property type="entry name" value="lambda repressor-like DNA-binding domains"/>
    <property type="match status" value="1"/>
</dbReference>
<evidence type="ECO:0000313" key="2">
    <source>
        <dbReference type="EMBL" id="QDV32371.1"/>
    </source>
</evidence>